<feature type="domain" description="Ribosomal RNA methyltransferase FtsJ" evidence="5">
    <location>
        <begin position="27"/>
        <end position="202"/>
    </location>
</feature>
<dbReference type="PANTHER" id="PTHR10920:SF18">
    <property type="entry name" value="RRNA METHYLTRANSFERASE 2, MITOCHONDRIAL"/>
    <property type="match status" value="1"/>
</dbReference>
<dbReference type="InterPro" id="IPR050082">
    <property type="entry name" value="RNA_methyltr_RlmE"/>
</dbReference>
<gene>
    <name evidence="6" type="ORF">MNBD_GAMMA16-953</name>
</gene>
<dbReference type="SUPFAM" id="SSF53335">
    <property type="entry name" value="S-adenosyl-L-methionine-dependent methyltransferases"/>
    <property type="match status" value="1"/>
</dbReference>
<keyword evidence="4" id="KW-0949">S-adenosyl-L-methionine</keyword>
<accession>A0A3B1A388</accession>
<evidence type="ECO:0000256" key="4">
    <source>
        <dbReference type="ARBA" id="ARBA00022691"/>
    </source>
</evidence>
<evidence type="ECO:0000313" key="6">
    <source>
        <dbReference type="EMBL" id="VAW88194.1"/>
    </source>
</evidence>
<sequence>MTKGSRGQWMQRHLDDEYVKRAQRDGYRSRAVYKLLEIDDQYHILGGDRIIVDLGSAPGGWSQIAAKKRGKTGEVYALDLLPMTGIPGVHFFQGDFREQSVLDQLNTALNGKVVDLVLSDMAPNISGIKAVDQPSAMYLAELTLDFACQTLKPGGGMMLKLFQGEGFDQYCREVRRSFDKVVIKKPKASRAKSREVYLLARAYKRG</sequence>
<keyword evidence="2 6" id="KW-0489">Methyltransferase</keyword>
<dbReference type="InterPro" id="IPR002877">
    <property type="entry name" value="RNA_MeTrfase_FtsJ_dom"/>
</dbReference>
<reference evidence="6" key="1">
    <citation type="submission" date="2018-06" db="EMBL/GenBank/DDBJ databases">
        <authorList>
            <person name="Zhirakovskaya E."/>
        </authorList>
    </citation>
    <scope>NUCLEOTIDE SEQUENCE</scope>
</reference>
<dbReference type="PANTHER" id="PTHR10920">
    <property type="entry name" value="RIBOSOMAL RNA METHYLTRANSFERASE"/>
    <property type="match status" value="1"/>
</dbReference>
<keyword evidence="1" id="KW-0698">rRNA processing</keyword>
<dbReference type="InterPro" id="IPR015507">
    <property type="entry name" value="rRNA-MeTfrase_E"/>
</dbReference>
<dbReference type="Pfam" id="PF01728">
    <property type="entry name" value="FtsJ"/>
    <property type="match status" value="1"/>
</dbReference>
<dbReference type="GO" id="GO:0008650">
    <property type="term" value="F:rRNA (uridine-2'-O-)-methyltransferase activity"/>
    <property type="evidence" value="ECO:0007669"/>
    <property type="project" value="TreeGrafter"/>
</dbReference>
<evidence type="ECO:0000259" key="5">
    <source>
        <dbReference type="Pfam" id="PF01728"/>
    </source>
</evidence>
<proteinExistence type="inferred from homology"/>
<dbReference type="PIRSF" id="PIRSF005461">
    <property type="entry name" value="23S_rRNA_mtase"/>
    <property type="match status" value="1"/>
</dbReference>
<organism evidence="6">
    <name type="scientific">hydrothermal vent metagenome</name>
    <dbReference type="NCBI Taxonomy" id="652676"/>
    <lineage>
        <taxon>unclassified sequences</taxon>
        <taxon>metagenomes</taxon>
        <taxon>ecological metagenomes</taxon>
    </lineage>
</organism>
<dbReference type="Gene3D" id="3.40.50.150">
    <property type="entry name" value="Vaccinia Virus protein VP39"/>
    <property type="match status" value="1"/>
</dbReference>
<dbReference type="AlphaFoldDB" id="A0A3B1A388"/>
<protein>
    <submittedName>
        <fullName evidence="6">23S rRNA (Uridine(2552)-2'-O)-methyltransferase</fullName>
        <ecNumber evidence="6">2.1.1.166</ecNumber>
    </submittedName>
</protein>
<evidence type="ECO:0000256" key="1">
    <source>
        <dbReference type="ARBA" id="ARBA00022552"/>
    </source>
</evidence>
<dbReference type="HAMAP" id="MF_01547">
    <property type="entry name" value="RNA_methyltr_E"/>
    <property type="match status" value="1"/>
</dbReference>
<dbReference type="EC" id="2.1.1.166" evidence="6"/>
<evidence type="ECO:0000256" key="2">
    <source>
        <dbReference type="ARBA" id="ARBA00022603"/>
    </source>
</evidence>
<keyword evidence="3 6" id="KW-0808">Transferase</keyword>
<evidence type="ECO:0000256" key="3">
    <source>
        <dbReference type="ARBA" id="ARBA00022679"/>
    </source>
</evidence>
<name>A0A3B1A388_9ZZZZ</name>
<dbReference type="InterPro" id="IPR029063">
    <property type="entry name" value="SAM-dependent_MTases_sf"/>
</dbReference>
<dbReference type="FunFam" id="3.40.50.150:FF:000005">
    <property type="entry name" value="Ribosomal RNA large subunit methyltransferase E"/>
    <property type="match status" value="1"/>
</dbReference>
<dbReference type="EMBL" id="UOFO01000142">
    <property type="protein sequence ID" value="VAW88194.1"/>
    <property type="molecule type" value="Genomic_DNA"/>
</dbReference>